<feature type="region of interest" description="Disordered" evidence="9">
    <location>
        <begin position="318"/>
        <end position="343"/>
    </location>
</feature>
<feature type="domain" description="USP" evidence="10">
    <location>
        <begin position="159"/>
        <end position="509"/>
    </location>
</feature>
<evidence type="ECO:0000313" key="13">
    <source>
        <dbReference type="Proteomes" id="UP000502823"/>
    </source>
</evidence>
<dbReference type="EMBL" id="BLKM01000389">
    <property type="protein sequence ID" value="GFG32825.1"/>
    <property type="molecule type" value="Genomic_DNA"/>
</dbReference>
<dbReference type="GO" id="GO:0005975">
    <property type="term" value="P:carbohydrate metabolic process"/>
    <property type="evidence" value="ECO:0007669"/>
    <property type="project" value="InterPro"/>
</dbReference>
<dbReference type="Gene3D" id="3.90.70.10">
    <property type="entry name" value="Cysteine proteinases"/>
    <property type="match status" value="1"/>
</dbReference>
<dbReference type="InParanoid" id="A0A6L2PQR3"/>
<reference evidence="13" key="1">
    <citation type="submission" date="2020-01" db="EMBL/GenBank/DDBJ databases">
        <title>Draft genome sequence of the Termite Coptotermes fromosanus.</title>
        <authorList>
            <person name="Itakura S."/>
            <person name="Yosikawa Y."/>
            <person name="Umezawa K."/>
        </authorList>
    </citation>
    <scope>NUCLEOTIDE SEQUENCE [LARGE SCALE GENOMIC DNA]</scope>
</reference>
<gene>
    <name evidence="12" type="ORF">Cfor_06327</name>
</gene>
<dbReference type="InterPro" id="IPR018200">
    <property type="entry name" value="USP_CS"/>
</dbReference>
<comment type="caution">
    <text evidence="12">The sequence shown here is derived from an EMBL/GenBank/DDBJ whole genome shotgun (WGS) entry which is preliminary data.</text>
</comment>
<dbReference type="InterPro" id="IPR001394">
    <property type="entry name" value="Peptidase_C19_UCH"/>
</dbReference>
<dbReference type="InterPro" id="IPR015883">
    <property type="entry name" value="Glyco_hydro_20_cat"/>
</dbReference>
<dbReference type="Gene3D" id="3.30.40.10">
    <property type="entry name" value="Zinc/RING finger domain, C3HC4 (zinc finger)"/>
    <property type="match status" value="1"/>
</dbReference>
<dbReference type="PROSITE" id="PS50271">
    <property type="entry name" value="ZF_UBP"/>
    <property type="match status" value="1"/>
</dbReference>
<evidence type="ECO:0000313" key="12">
    <source>
        <dbReference type="EMBL" id="GFG32825.1"/>
    </source>
</evidence>
<organism evidence="12 13">
    <name type="scientific">Coptotermes formosanus</name>
    <name type="common">Formosan subterranean termite</name>
    <dbReference type="NCBI Taxonomy" id="36987"/>
    <lineage>
        <taxon>Eukaryota</taxon>
        <taxon>Metazoa</taxon>
        <taxon>Ecdysozoa</taxon>
        <taxon>Arthropoda</taxon>
        <taxon>Hexapoda</taxon>
        <taxon>Insecta</taxon>
        <taxon>Pterygota</taxon>
        <taxon>Neoptera</taxon>
        <taxon>Polyneoptera</taxon>
        <taxon>Dictyoptera</taxon>
        <taxon>Blattodea</taxon>
        <taxon>Blattoidea</taxon>
        <taxon>Termitoidae</taxon>
        <taxon>Rhinotermitidae</taxon>
        <taxon>Coptotermes</taxon>
    </lineage>
</organism>
<sequence>MSDHGCIHLNNFKAAKGIQPYRIIHAYFVACTTAEARSRKALACFCHMCNSIGSRLHSCLHCIFFGCYIGGHIQEHAKLKKHFLAVDLAYGAVLCFQCGDYVYDHEFAAVAHEHQIKAAKSLGMPAIYHSWEPSRREMDLLRRNPRRRKLIKNTTIGLRGLLNLGNTCFMNCIVQALIHTPLLRDFFLADRHLCQFQDEPGRCLVCEVSRLFQEFYSGNKAPLTLHRLLHLIWTHARHLAGYEQQDAHEFFIAALDVMHRHCKESNPLPTINPHHCNCIIDQIFTGGLQSDVVCQACNGVSTTIDPFWDISLDLGPSPASAVDPGTSSNDSQSLSSDQQQQEQERTSLLDCLERFTRAEHLGSSAKIKCSKCQSYQESTKQLTMKKLPVVASFHLKRFEHSNHFHKKIKTFVAFPEHLDMTPFMSHRRNHNNNNNMNTYRGLNSVAVPDNRYSLFAVINHIGSLDAGHYTAFIRQQRDHWFKCDDHLITRANLQEVLDTISYFITNKSWSMNEWKTKTAGMLRKVLATSGFTYSQCGIAMLFPLLREWGATGLLIEWEDTFPYVRDLAVLGSNGPSCPAGAYTAEEAREFLKLAGDAGLAVVPLIQTIGHLEFVLKHDKWRALREVEAYPSSMCPSHPEAVSVATSLIKQVVEFHPDIQYLHIGADEVWHMGLCPACSRRIETSKCGRPQLFLEHVVAVAQYVREAFPSLRVIMWDDMLRAVDTSVLLEFNLGRYVEPMVWHYTTAECFQLTPELWDKYSSVFDSVWVATAFKGATGSCQLLPVIQHHLSNHEHWLRVLSREVSKFQHFRGVALTGWSRYDHYATLCELLPVAIPSLALCLKVWLAGAYSGDLHMSVAKELGYMDTPLLLNPYPRPQPVPQQLSFPGWKVRVGVEWFANLRLKYRSIVESDQVETWFNSWQIQNGFTNPMQIESLIPAFTDLLFELASLEDYMRLHLEDVLQTPAVEEWIGTLVEPLRARLRQLKKDAEAQMLLGARVRGYNTLI</sequence>
<dbReference type="SUPFAM" id="SSF57850">
    <property type="entry name" value="RING/U-box"/>
    <property type="match status" value="1"/>
</dbReference>
<evidence type="ECO:0000256" key="9">
    <source>
        <dbReference type="SAM" id="MobiDB-lite"/>
    </source>
</evidence>
<dbReference type="PROSITE" id="PS50235">
    <property type="entry name" value="USP_3"/>
    <property type="match status" value="1"/>
</dbReference>
<dbReference type="OrthoDB" id="47475at2759"/>
<dbReference type="Pfam" id="PF00728">
    <property type="entry name" value="Glyco_hydro_20"/>
    <property type="match status" value="1"/>
</dbReference>
<keyword evidence="5 8" id="KW-0863">Zinc-finger</keyword>
<dbReference type="Proteomes" id="UP000502823">
    <property type="component" value="Unassembled WGS sequence"/>
</dbReference>
<dbReference type="InterPro" id="IPR001607">
    <property type="entry name" value="Znf_UBP"/>
</dbReference>
<dbReference type="GO" id="GO:0008270">
    <property type="term" value="F:zinc ion binding"/>
    <property type="evidence" value="ECO:0007669"/>
    <property type="project" value="UniProtKB-KW"/>
</dbReference>
<feature type="compositionally biased region" description="Low complexity" evidence="9">
    <location>
        <begin position="327"/>
        <end position="341"/>
    </location>
</feature>
<evidence type="ECO:0000256" key="8">
    <source>
        <dbReference type="PROSITE-ProRule" id="PRU00502"/>
    </source>
</evidence>
<evidence type="ECO:0000259" key="11">
    <source>
        <dbReference type="PROSITE" id="PS50271"/>
    </source>
</evidence>
<proteinExistence type="inferred from homology"/>
<dbReference type="AlphaFoldDB" id="A0A6L2PQR3"/>
<comment type="catalytic activity">
    <reaction evidence="1">
        <text>Hydrolysis of terminal non-reducing N-acetyl-D-hexosamine residues in N-acetyl-beta-D-hexosaminides.</text>
        <dbReference type="EC" id="3.2.1.52"/>
    </reaction>
</comment>
<feature type="domain" description="UBP-type" evidence="11">
    <location>
        <begin position="4"/>
        <end position="121"/>
    </location>
</feature>
<evidence type="ECO:0000256" key="2">
    <source>
        <dbReference type="ARBA" id="ARBA00006285"/>
    </source>
</evidence>
<dbReference type="PANTHER" id="PTHR21040">
    <property type="entry name" value="BCDNA.GH04120"/>
    <property type="match status" value="1"/>
</dbReference>
<dbReference type="Pfam" id="PF00443">
    <property type="entry name" value="UCH"/>
    <property type="match status" value="1"/>
</dbReference>
<evidence type="ECO:0000256" key="6">
    <source>
        <dbReference type="ARBA" id="ARBA00022801"/>
    </source>
</evidence>
<name>A0A6L2PQR3_COPFO</name>
<dbReference type="InterPro" id="IPR017853">
    <property type="entry name" value="GH"/>
</dbReference>
<dbReference type="InterPro" id="IPR013083">
    <property type="entry name" value="Znf_RING/FYVE/PHD"/>
</dbReference>
<evidence type="ECO:0000256" key="7">
    <source>
        <dbReference type="ARBA" id="ARBA00022833"/>
    </source>
</evidence>
<dbReference type="GO" id="GO:0016579">
    <property type="term" value="P:protein deubiquitination"/>
    <property type="evidence" value="ECO:0007669"/>
    <property type="project" value="InterPro"/>
</dbReference>
<keyword evidence="6" id="KW-0378">Hydrolase</keyword>
<dbReference type="GO" id="GO:0004843">
    <property type="term" value="F:cysteine-type deubiquitinase activity"/>
    <property type="evidence" value="ECO:0007669"/>
    <property type="project" value="InterPro"/>
</dbReference>
<dbReference type="Pfam" id="PF02148">
    <property type="entry name" value="zf-UBP"/>
    <property type="match status" value="1"/>
</dbReference>
<dbReference type="CDD" id="cd06565">
    <property type="entry name" value="GH20_GcnA-like"/>
    <property type="match status" value="1"/>
</dbReference>
<evidence type="ECO:0000256" key="1">
    <source>
        <dbReference type="ARBA" id="ARBA00001231"/>
    </source>
</evidence>
<comment type="similarity">
    <text evidence="2">Belongs to the glycosyl hydrolase 20 family.</text>
</comment>
<evidence type="ECO:0000256" key="5">
    <source>
        <dbReference type="ARBA" id="ARBA00022771"/>
    </source>
</evidence>
<evidence type="ECO:0000256" key="4">
    <source>
        <dbReference type="ARBA" id="ARBA00022723"/>
    </source>
</evidence>
<dbReference type="FunCoup" id="A0A6L2PQR3">
    <property type="interactions" value="902"/>
</dbReference>
<dbReference type="PANTHER" id="PTHR21040:SF8">
    <property type="entry name" value="BCDNA.GH04120"/>
    <property type="match status" value="1"/>
</dbReference>
<evidence type="ECO:0000259" key="10">
    <source>
        <dbReference type="PROSITE" id="PS50235"/>
    </source>
</evidence>
<keyword evidence="4" id="KW-0479">Metal-binding</keyword>
<dbReference type="Gene3D" id="3.20.20.80">
    <property type="entry name" value="Glycosidases"/>
    <property type="match status" value="1"/>
</dbReference>
<dbReference type="InterPro" id="IPR028889">
    <property type="entry name" value="USP"/>
</dbReference>
<dbReference type="PROSITE" id="PS00972">
    <property type="entry name" value="USP_1"/>
    <property type="match status" value="1"/>
</dbReference>
<accession>A0A6L2PQR3</accession>
<dbReference type="InterPro" id="IPR038765">
    <property type="entry name" value="Papain-like_cys_pep_sf"/>
</dbReference>
<protein>
    <recommendedName>
        <fullName evidence="3">beta-N-acetylhexosaminidase</fullName>
        <ecNumber evidence="3">3.2.1.52</ecNumber>
    </recommendedName>
</protein>
<dbReference type="InterPro" id="IPR038901">
    <property type="entry name" value="HEXDC-like"/>
</dbReference>
<dbReference type="PROSITE" id="PS00973">
    <property type="entry name" value="USP_2"/>
    <property type="match status" value="1"/>
</dbReference>
<dbReference type="GO" id="GO:0004563">
    <property type="term" value="F:beta-N-acetylhexosaminidase activity"/>
    <property type="evidence" value="ECO:0007669"/>
    <property type="project" value="UniProtKB-EC"/>
</dbReference>
<keyword evidence="13" id="KW-1185">Reference proteome</keyword>
<dbReference type="SUPFAM" id="SSF51445">
    <property type="entry name" value="(Trans)glycosidases"/>
    <property type="match status" value="1"/>
</dbReference>
<keyword evidence="7" id="KW-0862">Zinc</keyword>
<evidence type="ECO:0000256" key="3">
    <source>
        <dbReference type="ARBA" id="ARBA00012663"/>
    </source>
</evidence>
<dbReference type="SUPFAM" id="SSF54001">
    <property type="entry name" value="Cysteine proteinases"/>
    <property type="match status" value="1"/>
</dbReference>
<dbReference type="CDD" id="cd02660">
    <property type="entry name" value="Peptidase_C19D"/>
    <property type="match status" value="1"/>
</dbReference>
<dbReference type="EC" id="3.2.1.52" evidence="3"/>